<evidence type="ECO:0000256" key="1">
    <source>
        <dbReference type="SAM" id="Phobius"/>
    </source>
</evidence>
<dbReference type="AlphaFoldDB" id="A0A0R2NK81"/>
<dbReference type="PANTHER" id="PTHR38446">
    <property type="entry name" value="BLL0914 PROTEIN"/>
    <property type="match status" value="1"/>
</dbReference>
<gene>
    <name evidence="2" type="ORF">IV88_GL000491</name>
</gene>
<protein>
    <recommendedName>
        <fullName evidence="4">Integral membrane protein</fullName>
    </recommendedName>
</protein>
<proteinExistence type="predicted"/>
<dbReference type="OrthoDB" id="9803832at2"/>
<dbReference type="PANTHER" id="PTHR38446:SF1">
    <property type="entry name" value="BLL0914 PROTEIN"/>
    <property type="match status" value="1"/>
</dbReference>
<keyword evidence="1" id="KW-1133">Transmembrane helix</keyword>
<feature type="transmembrane region" description="Helical" evidence="1">
    <location>
        <begin position="79"/>
        <end position="97"/>
    </location>
</feature>
<feature type="transmembrane region" description="Helical" evidence="1">
    <location>
        <begin position="7"/>
        <end position="26"/>
    </location>
</feature>
<keyword evidence="1" id="KW-0812">Transmembrane</keyword>
<sequence>MGLIIKAMGILVALEFMFIMYLETFATTSQQTGKTFHMTKNDLTNSNVQLLLKNQGIYNGLIGMAILYAVFVSKNMSELLLGIMMYIILVALYGTISSKNISIFFKQASLAVILLVLLLLSWSRL</sequence>
<evidence type="ECO:0000313" key="2">
    <source>
        <dbReference type="EMBL" id="KRO25003.1"/>
    </source>
</evidence>
<dbReference type="Proteomes" id="UP000051249">
    <property type="component" value="Unassembled WGS sequence"/>
</dbReference>
<feature type="transmembrane region" description="Helical" evidence="1">
    <location>
        <begin position="103"/>
        <end position="122"/>
    </location>
</feature>
<dbReference type="PATRIC" id="fig|480391.4.peg.498"/>
<name>A0A0R2NK81_9LACO</name>
<keyword evidence="1" id="KW-0472">Membrane</keyword>
<dbReference type="Pfam" id="PF06993">
    <property type="entry name" value="DUF1304"/>
    <property type="match status" value="1"/>
</dbReference>
<organism evidence="2 3">
    <name type="scientific">Pediococcus argentinicus</name>
    <dbReference type="NCBI Taxonomy" id="480391"/>
    <lineage>
        <taxon>Bacteria</taxon>
        <taxon>Bacillati</taxon>
        <taxon>Bacillota</taxon>
        <taxon>Bacilli</taxon>
        <taxon>Lactobacillales</taxon>
        <taxon>Lactobacillaceae</taxon>
        <taxon>Pediococcus</taxon>
    </lineage>
</organism>
<reference evidence="2 3" key="1">
    <citation type="journal article" date="2015" name="Genome Announc.">
        <title>Expanding the biotechnology potential of lactobacilli through comparative genomics of 213 strains and associated genera.</title>
        <authorList>
            <person name="Sun Z."/>
            <person name="Harris H.M."/>
            <person name="McCann A."/>
            <person name="Guo C."/>
            <person name="Argimon S."/>
            <person name="Zhang W."/>
            <person name="Yang X."/>
            <person name="Jeffery I.B."/>
            <person name="Cooney J.C."/>
            <person name="Kagawa T.F."/>
            <person name="Liu W."/>
            <person name="Song Y."/>
            <person name="Salvetti E."/>
            <person name="Wrobel A."/>
            <person name="Rasinkangas P."/>
            <person name="Parkhill J."/>
            <person name="Rea M.C."/>
            <person name="O'Sullivan O."/>
            <person name="Ritari J."/>
            <person name="Douillard F.P."/>
            <person name="Paul Ross R."/>
            <person name="Yang R."/>
            <person name="Briner A.E."/>
            <person name="Felis G.E."/>
            <person name="de Vos W.M."/>
            <person name="Barrangou R."/>
            <person name="Klaenhammer T.R."/>
            <person name="Caufield P.W."/>
            <person name="Cui Y."/>
            <person name="Zhang H."/>
            <person name="O'Toole P.W."/>
        </authorList>
    </citation>
    <scope>NUCLEOTIDE SEQUENCE [LARGE SCALE GENOMIC DNA]</scope>
    <source>
        <strain evidence="2 3">DSM 23026</strain>
    </source>
</reference>
<dbReference type="InterPro" id="IPR009732">
    <property type="entry name" value="DUF1304"/>
</dbReference>
<comment type="caution">
    <text evidence="2">The sequence shown here is derived from an EMBL/GenBank/DDBJ whole genome shotgun (WGS) entry which is preliminary data.</text>
</comment>
<evidence type="ECO:0000313" key="3">
    <source>
        <dbReference type="Proteomes" id="UP000051249"/>
    </source>
</evidence>
<keyword evidence="3" id="KW-1185">Reference proteome</keyword>
<accession>A0A0R2NK81</accession>
<evidence type="ECO:0008006" key="4">
    <source>
        <dbReference type="Google" id="ProtNLM"/>
    </source>
</evidence>
<dbReference type="RefSeq" id="WP_057799518.1">
    <property type="nucleotide sequence ID" value="NZ_BJZZ01000059.1"/>
</dbReference>
<dbReference type="EMBL" id="JQCQ01000017">
    <property type="protein sequence ID" value="KRO25003.1"/>
    <property type="molecule type" value="Genomic_DNA"/>
</dbReference>
<feature type="transmembrane region" description="Helical" evidence="1">
    <location>
        <begin position="56"/>
        <end position="72"/>
    </location>
</feature>